<dbReference type="AlphaFoldDB" id="A0A084R336"/>
<dbReference type="InterPro" id="IPR045518">
    <property type="entry name" value="2EXR"/>
</dbReference>
<sequence>MEKTVSDRRSTTGMQHYKCGDSTFFDTHRLIDTEATKLDDVSDATFESKLVNERTGYATFHLFGRLPPELRQYVWELFCPDLTFKSRLLDITVAPSSEEHAHEHSGPQNGRLWTAKDGRILDVMTLERRRVLAVNQESRAMAVKAFPDYLSLDLASRQAIVRFNRITDVVLLTGYDMDYHGGEHFHFPGFAEKITQVAISSTFGVSSTKADTADIMKNFLEQFPNLKRAYFLLESLQHNSLRNLRWCVLGCVHELFVDIGTTARPGEDGQMIFCWPDMNEHADFFQPFQKAYFMLPNSFDEELVVELLHLGIESLPMVILQSESGLALYKRLQERHKANLANSDSQSDECFSITTSESASDNDEQESGRTSGSFTIEDNESSNNEEPAQIAAGFGSDVETEFDVDLA</sequence>
<dbReference type="Proteomes" id="UP000028524">
    <property type="component" value="Unassembled WGS sequence"/>
</dbReference>
<dbReference type="HOGENOM" id="CLU_719964_0_0_1"/>
<feature type="domain" description="2EXR" evidence="2">
    <location>
        <begin position="60"/>
        <end position="170"/>
    </location>
</feature>
<dbReference type="OrthoDB" id="3501032at2759"/>
<evidence type="ECO:0000313" key="4">
    <source>
        <dbReference type="Proteomes" id="UP000028524"/>
    </source>
</evidence>
<reference evidence="3 4" key="1">
    <citation type="journal article" date="2014" name="BMC Genomics">
        <title>Comparative genome sequencing reveals chemotype-specific gene clusters in the toxigenic black mold Stachybotrys.</title>
        <authorList>
            <person name="Semeiks J."/>
            <person name="Borek D."/>
            <person name="Otwinowski Z."/>
            <person name="Grishin N.V."/>
        </authorList>
    </citation>
    <scope>NUCLEOTIDE SEQUENCE [LARGE SCALE GENOMIC DNA]</scope>
    <source>
        <strain evidence="3 4">IBT 40285</strain>
    </source>
</reference>
<feature type="compositionally biased region" description="Polar residues" evidence="1">
    <location>
        <begin position="368"/>
        <end position="386"/>
    </location>
</feature>
<accession>A0A084R336</accession>
<feature type="compositionally biased region" description="Polar residues" evidence="1">
    <location>
        <begin position="349"/>
        <end position="359"/>
    </location>
</feature>
<evidence type="ECO:0000256" key="1">
    <source>
        <dbReference type="SAM" id="MobiDB-lite"/>
    </source>
</evidence>
<dbReference type="InParanoid" id="A0A084R336"/>
<proteinExistence type="predicted"/>
<gene>
    <name evidence="3" type="ORF">S40285_09277</name>
</gene>
<organism evidence="3 4">
    <name type="scientific">Stachybotrys chlorohalonatus (strain IBT 40285)</name>
    <dbReference type="NCBI Taxonomy" id="1283841"/>
    <lineage>
        <taxon>Eukaryota</taxon>
        <taxon>Fungi</taxon>
        <taxon>Dikarya</taxon>
        <taxon>Ascomycota</taxon>
        <taxon>Pezizomycotina</taxon>
        <taxon>Sordariomycetes</taxon>
        <taxon>Hypocreomycetidae</taxon>
        <taxon>Hypocreales</taxon>
        <taxon>Stachybotryaceae</taxon>
        <taxon>Stachybotrys</taxon>
    </lineage>
</organism>
<keyword evidence="4" id="KW-1185">Reference proteome</keyword>
<dbReference type="EMBL" id="KL659165">
    <property type="protein sequence ID" value="KFA70621.1"/>
    <property type="molecule type" value="Genomic_DNA"/>
</dbReference>
<protein>
    <recommendedName>
        <fullName evidence="2">2EXR domain-containing protein</fullName>
    </recommendedName>
</protein>
<evidence type="ECO:0000313" key="3">
    <source>
        <dbReference type="EMBL" id="KFA70621.1"/>
    </source>
</evidence>
<dbReference type="STRING" id="1283841.A0A084R336"/>
<dbReference type="Pfam" id="PF20150">
    <property type="entry name" value="2EXR"/>
    <property type="match status" value="1"/>
</dbReference>
<evidence type="ECO:0000259" key="2">
    <source>
        <dbReference type="Pfam" id="PF20150"/>
    </source>
</evidence>
<feature type="compositionally biased region" description="Acidic residues" evidence="1">
    <location>
        <begin position="398"/>
        <end position="407"/>
    </location>
</feature>
<name>A0A084R336_STAC4</name>
<feature type="region of interest" description="Disordered" evidence="1">
    <location>
        <begin position="349"/>
        <end position="407"/>
    </location>
</feature>